<keyword evidence="3" id="KW-0413">Isomerase</keyword>
<dbReference type="SUPFAM" id="SSF51658">
    <property type="entry name" value="Xylose isomerase-like"/>
    <property type="match status" value="1"/>
</dbReference>
<feature type="domain" description="Xylose isomerase-like TIM barrel" evidence="2">
    <location>
        <begin position="19"/>
        <end position="164"/>
    </location>
</feature>
<dbReference type="PANTHER" id="PTHR12110">
    <property type="entry name" value="HYDROXYPYRUVATE ISOMERASE"/>
    <property type="match status" value="1"/>
</dbReference>
<keyword evidence="4" id="KW-1185">Reference proteome</keyword>
<protein>
    <submittedName>
        <fullName evidence="3">Sugar phosphate isomerase/epimerase</fullName>
    </submittedName>
</protein>
<dbReference type="InterPro" id="IPR036237">
    <property type="entry name" value="Xyl_isomerase-like_sf"/>
</dbReference>
<dbReference type="Proteomes" id="UP000655366">
    <property type="component" value="Unassembled WGS sequence"/>
</dbReference>
<dbReference type="InterPro" id="IPR013022">
    <property type="entry name" value="Xyl_isomerase-like_TIM-brl"/>
</dbReference>
<organism evidence="3 4">
    <name type="scientific">Arthrobacter terrae</name>
    <dbReference type="NCBI Taxonomy" id="2935737"/>
    <lineage>
        <taxon>Bacteria</taxon>
        <taxon>Bacillati</taxon>
        <taxon>Actinomycetota</taxon>
        <taxon>Actinomycetes</taxon>
        <taxon>Micrococcales</taxon>
        <taxon>Micrococcaceae</taxon>
        <taxon>Arthrobacter</taxon>
    </lineage>
</organism>
<evidence type="ECO:0000313" key="4">
    <source>
        <dbReference type="Proteomes" id="UP000655366"/>
    </source>
</evidence>
<dbReference type="InterPro" id="IPR050312">
    <property type="entry name" value="IolE/XylAMocC-like"/>
</dbReference>
<accession>A0A931CNX5</accession>
<name>A0A931CNX5_9MICC</name>
<gene>
    <name evidence="3" type="ORF">IV500_09755</name>
</gene>
<evidence type="ECO:0000256" key="1">
    <source>
        <dbReference type="ARBA" id="ARBA00023277"/>
    </source>
</evidence>
<reference evidence="3 4" key="1">
    <citation type="submission" date="2020-11" db="EMBL/GenBank/DDBJ databases">
        <title>Arthrobacter antarcticus sp. nov., isolated from Antarctic Soil.</title>
        <authorList>
            <person name="Li J."/>
        </authorList>
    </citation>
    <scope>NUCLEOTIDE SEQUENCE [LARGE SCALE GENOMIC DNA]</scope>
    <source>
        <strain evidence="3 4">Z1-20</strain>
    </source>
</reference>
<dbReference type="Gene3D" id="3.20.20.150">
    <property type="entry name" value="Divalent-metal-dependent TIM barrel enzymes"/>
    <property type="match status" value="1"/>
</dbReference>
<dbReference type="PANTHER" id="PTHR12110:SF21">
    <property type="entry name" value="XYLOSE ISOMERASE-LIKE TIM BARREL DOMAIN-CONTAINING PROTEIN"/>
    <property type="match status" value="1"/>
</dbReference>
<dbReference type="Pfam" id="PF01261">
    <property type="entry name" value="AP_endonuc_2"/>
    <property type="match status" value="1"/>
</dbReference>
<dbReference type="EMBL" id="JADNYM010000011">
    <property type="protein sequence ID" value="MBG0739670.1"/>
    <property type="molecule type" value="Genomic_DNA"/>
</dbReference>
<proteinExistence type="predicted"/>
<dbReference type="GO" id="GO:0016853">
    <property type="term" value="F:isomerase activity"/>
    <property type="evidence" value="ECO:0007669"/>
    <property type="project" value="UniProtKB-KW"/>
</dbReference>
<keyword evidence="1" id="KW-0119">Carbohydrate metabolism</keyword>
<evidence type="ECO:0000313" key="3">
    <source>
        <dbReference type="EMBL" id="MBG0739670.1"/>
    </source>
</evidence>
<sequence>MRLAFSTLGAPDASVTQLVRWARRFGAEGLEIRVDDGGIAPLGLSAAGRVVLRQALEDAGVGVLALASYVNICASEPDQEVLAGLRANVQLAADLGAAGIRVFPGAGVDPLATTDMSVFDAAGARRLSAVLGDARDLGVRLLLETHDSHPRGADVARLLSLVEDPGADSAAGAAEAETGQSGAAGAQAGQPAVGIIWDVLHPWRYGETPQETARQIAPYFAYCQFKDGQVGSAPKDVTLRLPGEGDVPLREMARLATSLSAAQGNEDPWFSLEWEKAWHPELPGLPEALTALQRILCAD</sequence>
<dbReference type="AlphaFoldDB" id="A0A931CNX5"/>
<evidence type="ECO:0000259" key="2">
    <source>
        <dbReference type="Pfam" id="PF01261"/>
    </source>
</evidence>
<comment type="caution">
    <text evidence="3">The sequence shown here is derived from an EMBL/GenBank/DDBJ whole genome shotgun (WGS) entry which is preliminary data.</text>
</comment>
<dbReference type="RefSeq" id="WP_196396624.1">
    <property type="nucleotide sequence ID" value="NZ_JADNYM010000011.1"/>
</dbReference>